<evidence type="ECO:0000259" key="1">
    <source>
        <dbReference type="PROSITE" id="PS50853"/>
    </source>
</evidence>
<name>A0ABW5S6K8_9BACL</name>
<dbReference type="Gene3D" id="2.60.40.10">
    <property type="entry name" value="Immunoglobulins"/>
    <property type="match status" value="1"/>
</dbReference>
<protein>
    <submittedName>
        <fullName evidence="2">Phage tail protein</fullName>
    </submittedName>
</protein>
<dbReference type="InterPro" id="IPR036116">
    <property type="entry name" value="FN3_sf"/>
</dbReference>
<dbReference type="InterPro" id="IPR003961">
    <property type="entry name" value="FN3_dom"/>
</dbReference>
<dbReference type="EMBL" id="JBHUMQ010000042">
    <property type="protein sequence ID" value="MFD2695313.1"/>
    <property type="molecule type" value="Genomic_DNA"/>
</dbReference>
<feature type="domain" description="Fibronectin type-III" evidence="1">
    <location>
        <begin position="192"/>
        <end position="287"/>
    </location>
</feature>
<dbReference type="InterPro" id="IPR013783">
    <property type="entry name" value="Ig-like_fold"/>
</dbReference>
<dbReference type="PROSITE" id="PS50853">
    <property type="entry name" value="FN3"/>
    <property type="match status" value="1"/>
</dbReference>
<proteinExistence type="predicted"/>
<comment type="caution">
    <text evidence="2">The sequence shown here is derived from an EMBL/GenBank/DDBJ whole genome shotgun (WGS) entry which is preliminary data.</text>
</comment>
<dbReference type="SUPFAM" id="SSF49265">
    <property type="entry name" value="Fibronectin type III"/>
    <property type="match status" value="1"/>
</dbReference>
<keyword evidence="3" id="KW-1185">Reference proteome</keyword>
<dbReference type="RefSeq" id="WP_253062615.1">
    <property type="nucleotide sequence ID" value="NZ_JAMXWM010000014.1"/>
</dbReference>
<reference evidence="3" key="1">
    <citation type="journal article" date="2019" name="Int. J. Syst. Evol. Microbiol.">
        <title>The Global Catalogue of Microorganisms (GCM) 10K type strain sequencing project: providing services to taxonomists for standard genome sequencing and annotation.</title>
        <authorList>
            <consortium name="The Broad Institute Genomics Platform"/>
            <consortium name="The Broad Institute Genome Sequencing Center for Infectious Disease"/>
            <person name="Wu L."/>
            <person name="Ma J."/>
        </authorList>
    </citation>
    <scope>NUCLEOTIDE SEQUENCE [LARGE SCALE GENOMIC DNA]</scope>
    <source>
        <strain evidence="3">TISTR 2466</strain>
    </source>
</reference>
<organism evidence="2 3">
    <name type="scientific">Sporolactobacillus shoreicorticis</name>
    <dbReference type="NCBI Taxonomy" id="1923877"/>
    <lineage>
        <taxon>Bacteria</taxon>
        <taxon>Bacillati</taxon>
        <taxon>Bacillota</taxon>
        <taxon>Bacilli</taxon>
        <taxon>Bacillales</taxon>
        <taxon>Sporolactobacillaceae</taxon>
        <taxon>Sporolactobacillus</taxon>
    </lineage>
</organism>
<dbReference type="Pfam" id="PF04630">
    <property type="entry name" value="Phage_TTP_1"/>
    <property type="match status" value="1"/>
</dbReference>
<dbReference type="InterPro" id="IPR006724">
    <property type="entry name" value="Phage_TTP"/>
</dbReference>
<evidence type="ECO:0000313" key="2">
    <source>
        <dbReference type="EMBL" id="MFD2695313.1"/>
    </source>
</evidence>
<sequence>MLVGFSKARIGIMTDGEETFTADNIFELNARNGGRTQTAQIQNLSASSTTVYGSNTPRTIRGKGAGNTTLTLTTELIPADRLAQMTGLKKENGIYSVDSDTVAPYCAVELIANDENDKPVRIALLKGVFTYPEQQLNTNDNSGQKENYPQITFTASARMMDNRVYAKAFEADEDFNINAWNMVVFPMADLTASAAPSVDVTVKKGIFTYTITPPENDGGAEIEYFTVYYGNHDDNNNTQYTAIKTFTPKNVFAWFKNNDDVDVYVTATNNVGESDASEIVTLSPDVNVTTTTTVPVSTITTTLNP</sequence>
<accession>A0ABW5S6K8</accession>
<dbReference type="Proteomes" id="UP001597399">
    <property type="component" value="Unassembled WGS sequence"/>
</dbReference>
<dbReference type="NCBIfam" id="TIGR01603">
    <property type="entry name" value="maj_tail_phi13"/>
    <property type="match status" value="1"/>
</dbReference>
<dbReference type="InterPro" id="IPR006490">
    <property type="entry name" value="Maj_tail_phi13"/>
</dbReference>
<evidence type="ECO:0000313" key="3">
    <source>
        <dbReference type="Proteomes" id="UP001597399"/>
    </source>
</evidence>
<gene>
    <name evidence="2" type="ORF">ACFSUE_17045</name>
</gene>